<keyword evidence="3" id="KW-1185">Reference proteome</keyword>
<gene>
    <name evidence="2" type="ORF">E2562_026927</name>
</gene>
<sequence>MSLWTGSGASSSSFSLGRVASVWLRLGAAVWDKERGGMKWIKVAGPGGEQDGVASTSTASETSRRAQRRRRELEEESGLVVRARAGCARASGKDAAAGRMGCGVHCLAPSARSDLALGHDAMTHGRRSTGWSGARMEQVQRCAGS</sequence>
<feature type="region of interest" description="Disordered" evidence="1">
    <location>
        <begin position="42"/>
        <end position="76"/>
    </location>
</feature>
<evidence type="ECO:0000313" key="3">
    <source>
        <dbReference type="Proteomes" id="UP000479710"/>
    </source>
</evidence>
<reference evidence="2 3" key="1">
    <citation type="submission" date="2019-11" db="EMBL/GenBank/DDBJ databases">
        <title>Whole genome sequence of Oryza granulata.</title>
        <authorList>
            <person name="Li W."/>
        </authorList>
    </citation>
    <scope>NUCLEOTIDE SEQUENCE [LARGE SCALE GENOMIC DNA]</scope>
    <source>
        <strain evidence="3">cv. Menghai</strain>
        <tissue evidence="2">Leaf</tissue>
    </source>
</reference>
<dbReference type="AlphaFoldDB" id="A0A6G1EZ51"/>
<dbReference type="Proteomes" id="UP000479710">
    <property type="component" value="Unassembled WGS sequence"/>
</dbReference>
<accession>A0A6G1EZ51</accession>
<evidence type="ECO:0000256" key="1">
    <source>
        <dbReference type="SAM" id="MobiDB-lite"/>
    </source>
</evidence>
<dbReference type="EMBL" id="SPHZ02000002">
    <property type="protein sequence ID" value="KAF0929927.1"/>
    <property type="molecule type" value="Genomic_DNA"/>
</dbReference>
<comment type="caution">
    <text evidence="2">The sequence shown here is derived from an EMBL/GenBank/DDBJ whole genome shotgun (WGS) entry which is preliminary data.</text>
</comment>
<organism evidence="2 3">
    <name type="scientific">Oryza meyeriana var. granulata</name>
    <dbReference type="NCBI Taxonomy" id="110450"/>
    <lineage>
        <taxon>Eukaryota</taxon>
        <taxon>Viridiplantae</taxon>
        <taxon>Streptophyta</taxon>
        <taxon>Embryophyta</taxon>
        <taxon>Tracheophyta</taxon>
        <taxon>Spermatophyta</taxon>
        <taxon>Magnoliopsida</taxon>
        <taxon>Liliopsida</taxon>
        <taxon>Poales</taxon>
        <taxon>Poaceae</taxon>
        <taxon>BOP clade</taxon>
        <taxon>Oryzoideae</taxon>
        <taxon>Oryzeae</taxon>
        <taxon>Oryzinae</taxon>
        <taxon>Oryza</taxon>
        <taxon>Oryza meyeriana</taxon>
    </lineage>
</organism>
<proteinExistence type="predicted"/>
<name>A0A6G1EZ51_9ORYZ</name>
<evidence type="ECO:0000313" key="2">
    <source>
        <dbReference type="EMBL" id="KAF0929927.1"/>
    </source>
</evidence>
<protein>
    <submittedName>
        <fullName evidence="2">Uncharacterized protein</fullName>
    </submittedName>
</protein>